<dbReference type="InterPro" id="IPR020476">
    <property type="entry name" value="Nudix_hydrolase"/>
</dbReference>
<dbReference type="SUPFAM" id="SSF55811">
    <property type="entry name" value="Nudix"/>
    <property type="match status" value="1"/>
</dbReference>
<evidence type="ECO:0000256" key="7">
    <source>
        <dbReference type="ARBA" id="ARBA00022801"/>
    </source>
</evidence>
<dbReference type="Gene3D" id="3.90.79.10">
    <property type="entry name" value="Nucleoside Triphosphate Pyrophosphohydrolase"/>
    <property type="match status" value="1"/>
</dbReference>
<evidence type="ECO:0000256" key="2">
    <source>
        <dbReference type="ARBA" id="ARBA00005582"/>
    </source>
</evidence>
<name>A0A3B0Z4Y7_9ZZZZ</name>
<dbReference type="EC" id="3.6.1.55" evidence="11"/>
<evidence type="ECO:0000256" key="11">
    <source>
        <dbReference type="ARBA" id="ARBA00038905"/>
    </source>
</evidence>
<comment type="similarity">
    <text evidence="2">Belongs to the Nudix hydrolase family.</text>
</comment>
<dbReference type="GO" id="GO:0035539">
    <property type="term" value="F:8-oxo-7,8-dihydrodeoxyguanosine triphosphate pyrophosphatase activity"/>
    <property type="evidence" value="ECO:0007669"/>
    <property type="project" value="UniProtKB-EC"/>
</dbReference>
<evidence type="ECO:0000259" key="12">
    <source>
        <dbReference type="PROSITE" id="PS51462"/>
    </source>
</evidence>
<evidence type="ECO:0000256" key="5">
    <source>
        <dbReference type="ARBA" id="ARBA00022723"/>
    </source>
</evidence>
<keyword evidence="5" id="KW-0479">Metal-binding</keyword>
<sequence>MKNITDTQQNPLVNVAIGILHRKDGFVLMAERPADKPSGGRWEFPGGKIEATENPRQALARELHEEIGIELVTAQTWITRQHAYATVTTNLHIFRVTDWHGEPYGREGQRLSWQKPDAVTVEPLLTVNHEIIELFLSIDWD</sequence>
<dbReference type="Pfam" id="PF00293">
    <property type="entry name" value="NUDIX"/>
    <property type="match status" value="1"/>
</dbReference>
<evidence type="ECO:0000256" key="1">
    <source>
        <dbReference type="ARBA" id="ARBA00001946"/>
    </source>
</evidence>
<gene>
    <name evidence="13" type="ORF">MNBD_GAMMA13-85</name>
</gene>
<evidence type="ECO:0000256" key="6">
    <source>
        <dbReference type="ARBA" id="ARBA00022763"/>
    </source>
</evidence>
<dbReference type="GO" id="GO:0006281">
    <property type="term" value="P:DNA repair"/>
    <property type="evidence" value="ECO:0007669"/>
    <property type="project" value="UniProtKB-KW"/>
</dbReference>
<keyword evidence="9" id="KW-0234">DNA repair</keyword>
<dbReference type="PANTHER" id="PTHR47707">
    <property type="entry name" value="8-OXO-DGTP DIPHOSPHATASE"/>
    <property type="match status" value="1"/>
</dbReference>
<evidence type="ECO:0000256" key="3">
    <source>
        <dbReference type="ARBA" id="ARBA00022457"/>
    </source>
</evidence>
<organism evidence="13">
    <name type="scientific">hydrothermal vent metagenome</name>
    <dbReference type="NCBI Taxonomy" id="652676"/>
    <lineage>
        <taxon>unclassified sequences</taxon>
        <taxon>metagenomes</taxon>
        <taxon>ecological metagenomes</taxon>
    </lineage>
</organism>
<keyword evidence="7" id="KW-0378">Hydrolase</keyword>
<reference evidence="13" key="1">
    <citation type="submission" date="2018-06" db="EMBL/GenBank/DDBJ databases">
        <authorList>
            <person name="Zhirakovskaya E."/>
        </authorList>
    </citation>
    <scope>NUCLEOTIDE SEQUENCE</scope>
</reference>
<dbReference type="GO" id="GO:0044716">
    <property type="term" value="F:8-oxo-GDP phosphatase activity"/>
    <property type="evidence" value="ECO:0007669"/>
    <property type="project" value="TreeGrafter"/>
</dbReference>
<dbReference type="PROSITE" id="PS00893">
    <property type="entry name" value="NUDIX_BOX"/>
    <property type="match status" value="1"/>
</dbReference>
<feature type="domain" description="Nudix hydrolase" evidence="12">
    <location>
        <begin position="10"/>
        <end position="139"/>
    </location>
</feature>
<evidence type="ECO:0000256" key="9">
    <source>
        <dbReference type="ARBA" id="ARBA00023204"/>
    </source>
</evidence>
<dbReference type="EMBL" id="UOFK01000359">
    <property type="protein sequence ID" value="VAW83283.1"/>
    <property type="molecule type" value="Genomic_DNA"/>
</dbReference>
<dbReference type="PRINTS" id="PR00502">
    <property type="entry name" value="NUDIXFAMILY"/>
</dbReference>
<dbReference type="InterPro" id="IPR015797">
    <property type="entry name" value="NUDIX_hydrolase-like_dom_sf"/>
</dbReference>
<evidence type="ECO:0000256" key="8">
    <source>
        <dbReference type="ARBA" id="ARBA00022842"/>
    </source>
</evidence>
<dbReference type="PROSITE" id="PS51462">
    <property type="entry name" value="NUDIX"/>
    <property type="match status" value="1"/>
</dbReference>
<protein>
    <recommendedName>
        <fullName evidence="11">8-oxo-dGTP diphosphatase</fullName>
        <ecNumber evidence="11">3.6.1.55</ecNumber>
    </recommendedName>
</protein>
<dbReference type="GO" id="GO:0044715">
    <property type="term" value="F:8-oxo-dGDP phosphatase activity"/>
    <property type="evidence" value="ECO:0007669"/>
    <property type="project" value="TreeGrafter"/>
</dbReference>
<evidence type="ECO:0000313" key="13">
    <source>
        <dbReference type="EMBL" id="VAW83283.1"/>
    </source>
</evidence>
<dbReference type="GO" id="GO:0006260">
    <property type="term" value="P:DNA replication"/>
    <property type="evidence" value="ECO:0007669"/>
    <property type="project" value="UniProtKB-KW"/>
</dbReference>
<keyword evidence="8" id="KW-0460">Magnesium</keyword>
<keyword evidence="4" id="KW-0235">DNA replication</keyword>
<keyword evidence="3" id="KW-0515">Mutator protein</keyword>
<comment type="cofactor">
    <cofactor evidence="1">
        <name>Mg(2+)</name>
        <dbReference type="ChEBI" id="CHEBI:18420"/>
    </cofactor>
</comment>
<evidence type="ECO:0000256" key="4">
    <source>
        <dbReference type="ARBA" id="ARBA00022705"/>
    </source>
</evidence>
<dbReference type="PANTHER" id="PTHR47707:SF1">
    <property type="entry name" value="NUDIX HYDROLASE FAMILY PROTEIN"/>
    <property type="match status" value="1"/>
</dbReference>
<dbReference type="GO" id="GO:0008413">
    <property type="term" value="F:8-oxo-7,8-dihydroguanosine triphosphate pyrophosphatase activity"/>
    <property type="evidence" value="ECO:0007669"/>
    <property type="project" value="TreeGrafter"/>
</dbReference>
<keyword evidence="6" id="KW-0227">DNA damage</keyword>
<dbReference type="InterPro" id="IPR000086">
    <property type="entry name" value="NUDIX_hydrolase_dom"/>
</dbReference>
<proteinExistence type="inferred from homology"/>
<dbReference type="InterPro" id="IPR020084">
    <property type="entry name" value="NUDIX_hydrolase_CS"/>
</dbReference>
<dbReference type="InterPro" id="IPR047127">
    <property type="entry name" value="MutT-like"/>
</dbReference>
<dbReference type="GO" id="GO:0046872">
    <property type="term" value="F:metal ion binding"/>
    <property type="evidence" value="ECO:0007669"/>
    <property type="project" value="UniProtKB-KW"/>
</dbReference>
<comment type="catalytic activity">
    <reaction evidence="10">
        <text>8-oxo-dGTP + H2O = 8-oxo-dGMP + diphosphate + H(+)</text>
        <dbReference type="Rhea" id="RHEA:31575"/>
        <dbReference type="ChEBI" id="CHEBI:15377"/>
        <dbReference type="ChEBI" id="CHEBI:15378"/>
        <dbReference type="ChEBI" id="CHEBI:33019"/>
        <dbReference type="ChEBI" id="CHEBI:63224"/>
        <dbReference type="ChEBI" id="CHEBI:77896"/>
        <dbReference type="EC" id="3.6.1.55"/>
    </reaction>
</comment>
<dbReference type="CDD" id="cd03425">
    <property type="entry name" value="NUDIX_MutT_NudA_like"/>
    <property type="match status" value="1"/>
</dbReference>
<accession>A0A3B0Z4Y7</accession>
<dbReference type="AlphaFoldDB" id="A0A3B0Z4Y7"/>
<evidence type="ECO:0000256" key="10">
    <source>
        <dbReference type="ARBA" id="ARBA00035861"/>
    </source>
</evidence>